<reference evidence="1" key="1">
    <citation type="submission" date="2022-01" db="EMBL/GenBank/DDBJ databases">
        <authorList>
            <person name="Lagorce A."/>
        </authorList>
    </citation>
    <scope>NUCLEOTIDE SEQUENCE</scope>
    <source>
        <strain evidence="1">Th15_F1_D04</strain>
    </source>
</reference>
<dbReference type="AlphaFoldDB" id="A0AAU9Q117"/>
<organism evidence="1 2">
    <name type="scientific">Vibrio owensii</name>
    <dbReference type="NCBI Taxonomy" id="696485"/>
    <lineage>
        <taxon>Bacteria</taxon>
        <taxon>Pseudomonadati</taxon>
        <taxon>Pseudomonadota</taxon>
        <taxon>Gammaproteobacteria</taxon>
        <taxon>Vibrionales</taxon>
        <taxon>Vibrionaceae</taxon>
        <taxon>Vibrio</taxon>
    </lineage>
</organism>
<evidence type="ECO:0000313" key="1">
    <source>
        <dbReference type="EMBL" id="CAH1522177.1"/>
    </source>
</evidence>
<proteinExistence type="predicted"/>
<comment type="caution">
    <text evidence="1">The sequence shown here is derived from an EMBL/GenBank/DDBJ whole genome shotgun (WGS) entry which is preliminary data.</text>
</comment>
<evidence type="ECO:0000313" key="2">
    <source>
        <dbReference type="Proteomes" id="UP001295420"/>
    </source>
</evidence>
<name>A0AAU9Q117_9VIBR</name>
<sequence length="106" mass="11753">MYRQAFEGIHFIIETLRPLECCLVCKINGTQSLKHSMESRSTGCPQEVTNIFCSIMEDGLDMFADNSVVEQPDTIAVPKIMMLSLVISIYAFGAGRHSTICVAFSN</sequence>
<dbReference type="Proteomes" id="UP001295420">
    <property type="component" value="Unassembled WGS sequence"/>
</dbReference>
<protein>
    <submittedName>
        <fullName evidence="1">Uncharacterized protein</fullName>
    </submittedName>
</protein>
<gene>
    <name evidence="1" type="ORF">THF1D04_100030</name>
</gene>
<dbReference type="EMBL" id="CAKMTQ010000002">
    <property type="protein sequence ID" value="CAH1522177.1"/>
    <property type="molecule type" value="Genomic_DNA"/>
</dbReference>
<accession>A0AAU9Q117</accession>